<dbReference type="AlphaFoldDB" id="A0A7I8WS54"/>
<dbReference type="PRINTS" id="PR00838">
    <property type="entry name" value="V5ALLERGEN"/>
</dbReference>
<keyword evidence="1" id="KW-0732">Signal</keyword>
<comment type="caution">
    <text evidence="3">The sequence shown here is derived from an EMBL/GenBank/DDBJ whole genome shotgun (WGS) entry which is preliminary data.</text>
</comment>
<dbReference type="PANTHER" id="PTHR10334">
    <property type="entry name" value="CYSTEINE-RICH SECRETORY PROTEIN-RELATED"/>
    <property type="match status" value="1"/>
</dbReference>
<dbReference type="PROSITE" id="PS01009">
    <property type="entry name" value="CRISP_1"/>
    <property type="match status" value="1"/>
</dbReference>
<dbReference type="SMR" id="A0A7I8WS54"/>
<dbReference type="CDD" id="cd05380">
    <property type="entry name" value="CAP_euk"/>
    <property type="match status" value="1"/>
</dbReference>
<dbReference type="EMBL" id="CAJFDI010000004">
    <property type="protein sequence ID" value="CAD5225874.1"/>
    <property type="molecule type" value="Genomic_DNA"/>
</dbReference>
<organism evidence="3 4">
    <name type="scientific">Bursaphelenchus xylophilus</name>
    <name type="common">Pinewood nematode worm</name>
    <name type="synonym">Aphelenchoides xylophilus</name>
    <dbReference type="NCBI Taxonomy" id="6326"/>
    <lineage>
        <taxon>Eukaryota</taxon>
        <taxon>Metazoa</taxon>
        <taxon>Ecdysozoa</taxon>
        <taxon>Nematoda</taxon>
        <taxon>Chromadorea</taxon>
        <taxon>Rhabditida</taxon>
        <taxon>Tylenchina</taxon>
        <taxon>Tylenchomorpha</taxon>
        <taxon>Aphelenchoidea</taxon>
        <taxon>Aphelenchoididae</taxon>
        <taxon>Bursaphelenchus</taxon>
    </lineage>
</organism>
<dbReference type="InterPro" id="IPR014044">
    <property type="entry name" value="CAP_dom"/>
</dbReference>
<dbReference type="PRINTS" id="PR00837">
    <property type="entry name" value="V5TPXLIKE"/>
</dbReference>
<dbReference type="EMBL" id="CAJFCV020000004">
    <property type="protein sequence ID" value="CAG9115159.1"/>
    <property type="molecule type" value="Genomic_DNA"/>
</dbReference>
<feature type="domain" description="SCP" evidence="2">
    <location>
        <begin position="28"/>
        <end position="183"/>
    </location>
</feature>
<dbReference type="SMART" id="SM00198">
    <property type="entry name" value="SCP"/>
    <property type="match status" value="1"/>
</dbReference>
<dbReference type="Pfam" id="PF00188">
    <property type="entry name" value="CAP"/>
    <property type="match status" value="1"/>
</dbReference>
<evidence type="ECO:0000313" key="4">
    <source>
        <dbReference type="Proteomes" id="UP000659654"/>
    </source>
</evidence>
<dbReference type="InterPro" id="IPR035940">
    <property type="entry name" value="CAP_sf"/>
</dbReference>
<dbReference type="OrthoDB" id="5877551at2759"/>
<gene>
    <name evidence="3" type="ORF">BXYJ_LOCUS8763</name>
</gene>
<dbReference type="SUPFAM" id="SSF55797">
    <property type="entry name" value="PR-1-like"/>
    <property type="match status" value="1"/>
</dbReference>
<dbReference type="Gene3D" id="3.40.33.10">
    <property type="entry name" value="CAP"/>
    <property type="match status" value="1"/>
</dbReference>
<protein>
    <submittedName>
        <fullName evidence="3">(pine wood nematode) hypothetical protein</fullName>
    </submittedName>
</protein>
<keyword evidence="4" id="KW-1185">Reference proteome</keyword>
<evidence type="ECO:0000313" key="3">
    <source>
        <dbReference type="EMBL" id="CAD5225874.1"/>
    </source>
</evidence>
<proteinExistence type="predicted"/>
<dbReference type="InterPro" id="IPR002413">
    <property type="entry name" value="V5_allergen-like"/>
</dbReference>
<name>A0A7I8WS54_BURXY</name>
<dbReference type="PROSITE" id="PS01010">
    <property type="entry name" value="CRISP_2"/>
    <property type="match status" value="1"/>
</dbReference>
<feature type="chain" id="PRO_5035384874" evidence="1">
    <location>
        <begin position="23"/>
        <end position="222"/>
    </location>
</feature>
<dbReference type="Proteomes" id="UP000659654">
    <property type="component" value="Unassembled WGS sequence"/>
</dbReference>
<dbReference type="InterPro" id="IPR001283">
    <property type="entry name" value="CRISP-related"/>
</dbReference>
<dbReference type="InterPro" id="IPR018244">
    <property type="entry name" value="Allrgn_V5/Tpx1_CS"/>
</dbReference>
<accession>A0A7I8WS54</accession>
<sequence>MDCKMAAIPAVVLITLLLAANAEDLQMRHRQAVLKNHNRYRRDLAHGNVVNKDGRSLPSAKNMYEFKYNLGLEKIAKKWAERCKFEHSPPEKRQFTGEAMYTWTQNIDPSILVDNATEFWWKELPNFGIDPTLEFTPKEFSKGIGHFTQMAWGDTTSVGCAVKLCPQFAFLVCNYSPAGNIFHKPIYQKGRPCKVNSDCDRYPNSKCNSKRGLCVRGRVKNV</sequence>
<dbReference type="Proteomes" id="UP000582659">
    <property type="component" value="Unassembled WGS sequence"/>
</dbReference>
<dbReference type="GO" id="GO:0005576">
    <property type="term" value="C:extracellular region"/>
    <property type="evidence" value="ECO:0007669"/>
    <property type="project" value="InterPro"/>
</dbReference>
<feature type="signal peptide" evidence="1">
    <location>
        <begin position="1"/>
        <end position="22"/>
    </location>
</feature>
<reference evidence="3" key="1">
    <citation type="submission" date="2020-09" db="EMBL/GenBank/DDBJ databases">
        <authorList>
            <person name="Kikuchi T."/>
        </authorList>
    </citation>
    <scope>NUCLEOTIDE SEQUENCE</scope>
    <source>
        <strain evidence="3">Ka4C1</strain>
    </source>
</reference>
<evidence type="ECO:0000256" key="1">
    <source>
        <dbReference type="SAM" id="SignalP"/>
    </source>
</evidence>
<evidence type="ECO:0000259" key="2">
    <source>
        <dbReference type="SMART" id="SM00198"/>
    </source>
</evidence>